<dbReference type="Proteomes" id="UP000769157">
    <property type="component" value="Unassembled WGS sequence"/>
</dbReference>
<feature type="coiled-coil region" evidence="1">
    <location>
        <begin position="303"/>
        <end position="344"/>
    </location>
</feature>
<dbReference type="EMBL" id="JAEUBE010000366">
    <property type="protein sequence ID" value="KAH3663842.1"/>
    <property type="molecule type" value="Genomic_DNA"/>
</dbReference>
<keyword evidence="1" id="KW-0175">Coiled coil</keyword>
<dbReference type="RefSeq" id="XP_046060178.1">
    <property type="nucleotide sequence ID" value="XM_046206409.1"/>
</dbReference>
<protein>
    <submittedName>
        <fullName evidence="2">Uncharacterized protein</fullName>
    </submittedName>
</protein>
<dbReference type="GeneID" id="70237209"/>
<dbReference type="AlphaFoldDB" id="A0A9P8P258"/>
<reference evidence="2" key="2">
    <citation type="submission" date="2021-01" db="EMBL/GenBank/DDBJ databases">
        <authorList>
            <person name="Schikora-Tamarit M.A."/>
        </authorList>
    </citation>
    <scope>NUCLEOTIDE SEQUENCE</scope>
    <source>
        <strain evidence="2">CBS6075</strain>
    </source>
</reference>
<feature type="coiled-coil region" evidence="1">
    <location>
        <begin position="158"/>
        <end position="185"/>
    </location>
</feature>
<evidence type="ECO:0000256" key="1">
    <source>
        <dbReference type="SAM" id="Coils"/>
    </source>
</evidence>
<accession>A0A9P8P258</accession>
<name>A0A9P8P258_9ASCO</name>
<organism evidence="2 3">
    <name type="scientific">Ogataea philodendri</name>
    <dbReference type="NCBI Taxonomy" id="1378263"/>
    <lineage>
        <taxon>Eukaryota</taxon>
        <taxon>Fungi</taxon>
        <taxon>Dikarya</taxon>
        <taxon>Ascomycota</taxon>
        <taxon>Saccharomycotina</taxon>
        <taxon>Pichiomycetes</taxon>
        <taxon>Pichiales</taxon>
        <taxon>Pichiaceae</taxon>
        <taxon>Ogataea</taxon>
    </lineage>
</organism>
<proteinExistence type="predicted"/>
<sequence length="378" mass="42481">MTSGKFANRYILALATGLTGLYIYDVQYNHGRNVDQLGLYNWNPPPKVEVYSDSAYNAGVQKAEEFKNSASSWINEKNSNIQENAQQAGSQIKDSVNSAGSGVIDRLESSKDRFSSFFGSSKESAQSAYASAWEKYYEAEDKASKHKKGWLQWGESKKDDSNKELEAAKKNLDSARDNLSKYGSDVLKDTEQRLNEWSKNVKQRGSEALEAGQKNVEKFTDNFRGQLSDKDIAKEADRAIAGFGQLAGEVANEHIGALSDKTGLFAAKTKESAQKLYDYYDEQSKQAKKQYDETQSSWLRWRKAKSQEAQDAAKKQYEEVLKQKDQAQNNLNNYLNQVNENVKDGSSKLIQQTKQGLSNSNDQAQSWLSKLNGWVRGN</sequence>
<dbReference type="OrthoDB" id="3976380at2759"/>
<gene>
    <name evidence="2" type="ORF">OGAPHI_005245</name>
</gene>
<keyword evidence="3" id="KW-1185">Reference proteome</keyword>
<evidence type="ECO:0000313" key="3">
    <source>
        <dbReference type="Proteomes" id="UP000769157"/>
    </source>
</evidence>
<comment type="caution">
    <text evidence="2">The sequence shown here is derived from an EMBL/GenBank/DDBJ whole genome shotgun (WGS) entry which is preliminary data.</text>
</comment>
<reference evidence="2" key="1">
    <citation type="journal article" date="2021" name="Open Biol.">
        <title>Shared evolutionary footprints suggest mitochondrial oxidative damage underlies multiple complex I losses in fungi.</title>
        <authorList>
            <person name="Schikora-Tamarit M.A."/>
            <person name="Marcet-Houben M."/>
            <person name="Nosek J."/>
            <person name="Gabaldon T."/>
        </authorList>
    </citation>
    <scope>NUCLEOTIDE SEQUENCE</scope>
    <source>
        <strain evidence="2">CBS6075</strain>
    </source>
</reference>
<evidence type="ECO:0000313" key="2">
    <source>
        <dbReference type="EMBL" id="KAH3663842.1"/>
    </source>
</evidence>